<dbReference type="InterPro" id="IPR002653">
    <property type="entry name" value="Znf_A20"/>
</dbReference>
<dbReference type="VEuPathDB" id="FungiDB:PHYBLDRAFT_179827"/>
<dbReference type="SUPFAM" id="SSF57716">
    <property type="entry name" value="Glucocorticoid receptor-like (DNA-binding domain)"/>
    <property type="match status" value="1"/>
</dbReference>
<evidence type="ECO:0000256" key="3">
    <source>
        <dbReference type="ARBA" id="ARBA00022833"/>
    </source>
</evidence>
<dbReference type="GO" id="GO:0008270">
    <property type="term" value="F:zinc ion binding"/>
    <property type="evidence" value="ECO:0007669"/>
    <property type="project" value="UniProtKB-KW"/>
</dbReference>
<dbReference type="Pfam" id="PF01754">
    <property type="entry name" value="zf-A20"/>
    <property type="match status" value="1"/>
</dbReference>
<feature type="region of interest" description="Disordered" evidence="5">
    <location>
        <begin position="188"/>
        <end position="210"/>
    </location>
</feature>
<dbReference type="InterPro" id="IPR000058">
    <property type="entry name" value="Znf_AN1"/>
</dbReference>
<accession>A0A162PZ78</accession>
<dbReference type="PROSITE" id="PS51039">
    <property type="entry name" value="ZF_AN1"/>
    <property type="match status" value="1"/>
</dbReference>
<dbReference type="PANTHER" id="PTHR10634">
    <property type="entry name" value="AN1-TYPE ZINC FINGER PROTEIN"/>
    <property type="match status" value="1"/>
</dbReference>
<evidence type="ECO:0000259" key="7">
    <source>
        <dbReference type="PROSITE" id="PS51039"/>
    </source>
</evidence>
<dbReference type="InParanoid" id="A0A162PZ78"/>
<dbReference type="GeneID" id="28999122"/>
<dbReference type="AlphaFoldDB" id="A0A162PZ78"/>
<feature type="region of interest" description="Disordered" evidence="5">
    <location>
        <begin position="36"/>
        <end position="133"/>
    </location>
</feature>
<keyword evidence="2 4" id="KW-0863">Zinc-finger</keyword>
<keyword evidence="3" id="KW-0862">Zinc</keyword>
<dbReference type="Gene3D" id="4.10.1110.10">
    <property type="entry name" value="AN1-like Zinc finger"/>
    <property type="match status" value="1"/>
</dbReference>
<evidence type="ECO:0000313" key="8">
    <source>
        <dbReference type="EMBL" id="OAD77357.1"/>
    </source>
</evidence>
<dbReference type="SMART" id="SM00154">
    <property type="entry name" value="ZnF_AN1"/>
    <property type="match status" value="1"/>
</dbReference>
<evidence type="ECO:0000256" key="5">
    <source>
        <dbReference type="SAM" id="MobiDB-lite"/>
    </source>
</evidence>
<dbReference type="OrthoDB" id="428577at2759"/>
<dbReference type="GO" id="GO:0003677">
    <property type="term" value="F:DNA binding"/>
    <property type="evidence" value="ECO:0007669"/>
    <property type="project" value="InterPro"/>
</dbReference>
<dbReference type="STRING" id="763407.A0A162PZ78"/>
<evidence type="ECO:0000256" key="4">
    <source>
        <dbReference type="PROSITE-ProRule" id="PRU00449"/>
    </source>
</evidence>
<reference evidence="9" key="1">
    <citation type="submission" date="2015-06" db="EMBL/GenBank/DDBJ databases">
        <title>Expansion of signal transduction pathways in fungi by whole-genome duplication.</title>
        <authorList>
            <consortium name="DOE Joint Genome Institute"/>
            <person name="Corrochano L.M."/>
            <person name="Kuo A."/>
            <person name="Marcet-Houben M."/>
            <person name="Polaino S."/>
            <person name="Salamov A."/>
            <person name="Villalobos J.M."/>
            <person name="Alvarez M.I."/>
            <person name="Avalos J."/>
            <person name="Benito E.P."/>
            <person name="Benoit I."/>
            <person name="Burger G."/>
            <person name="Camino L.P."/>
            <person name="Canovas D."/>
            <person name="Cerda-Olmedo E."/>
            <person name="Cheng J.-F."/>
            <person name="Dominguez A."/>
            <person name="Elias M."/>
            <person name="Eslava A.P."/>
            <person name="Glaser F."/>
            <person name="Grimwood J."/>
            <person name="Gutierrez G."/>
            <person name="Heitman J."/>
            <person name="Henrissat B."/>
            <person name="Iturriaga E.A."/>
            <person name="Lang B.F."/>
            <person name="Lavin J.L."/>
            <person name="Lee S."/>
            <person name="Li W."/>
            <person name="Lindquist E."/>
            <person name="Lopez-Garcia S."/>
            <person name="Luque E.M."/>
            <person name="Marcos A.T."/>
            <person name="Martin J."/>
            <person name="McCluskey K."/>
            <person name="Medina H.R."/>
            <person name="Miralles-Duran A."/>
            <person name="Miyazaki A."/>
            <person name="Munoz-Torres E."/>
            <person name="Oguiza J.A."/>
            <person name="Ohm R."/>
            <person name="Olmedo M."/>
            <person name="Orejas M."/>
            <person name="Ortiz-Castellanos L."/>
            <person name="Pisabarro A.G."/>
            <person name="Rodriguez-Romero J."/>
            <person name="Ruiz-Herrera J."/>
            <person name="Ruiz-Vazquez R."/>
            <person name="Sanz C."/>
            <person name="Schackwitz W."/>
            <person name="Schmutz J."/>
            <person name="Shahriari M."/>
            <person name="Shelest E."/>
            <person name="Silva-Franco F."/>
            <person name="Soanes D."/>
            <person name="Syed K."/>
            <person name="Tagua V.G."/>
            <person name="Talbot N.J."/>
            <person name="Thon M."/>
            <person name="De vries R.P."/>
            <person name="Wiebenga A."/>
            <person name="Yadav J.S."/>
            <person name="Braun E.L."/>
            <person name="Baker S."/>
            <person name="Garre V."/>
            <person name="Horwitz B."/>
            <person name="Torres-Martinez S."/>
            <person name="Idnurm A."/>
            <person name="Herrera-Estrella A."/>
            <person name="Gabaldon T."/>
            <person name="Grigoriev I.V."/>
        </authorList>
    </citation>
    <scope>NUCLEOTIDE SEQUENCE [LARGE SCALE GENOMIC DNA]</scope>
    <source>
        <strain evidence="9">NRRL 1555(-)</strain>
    </source>
</reference>
<evidence type="ECO:0000259" key="6">
    <source>
        <dbReference type="PROSITE" id="PS51036"/>
    </source>
</evidence>
<dbReference type="PROSITE" id="PS51036">
    <property type="entry name" value="ZF_A20"/>
    <property type="match status" value="1"/>
</dbReference>
<organism evidence="8 9">
    <name type="scientific">Phycomyces blakesleeanus (strain ATCC 8743b / DSM 1359 / FGSC 10004 / NBRC 33097 / NRRL 1555)</name>
    <dbReference type="NCBI Taxonomy" id="763407"/>
    <lineage>
        <taxon>Eukaryota</taxon>
        <taxon>Fungi</taxon>
        <taxon>Fungi incertae sedis</taxon>
        <taxon>Mucoromycota</taxon>
        <taxon>Mucoromycotina</taxon>
        <taxon>Mucoromycetes</taxon>
        <taxon>Mucorales</taxon>
        <taxon>Phycomycetaceae</taxon>
        <taxon>Phycomyces</taxon>
    </lineage>
</organism>
<sequence>MEDNNALNGPTPCTAGCGFYGSKIYNQMCSKCFKEQEAQNKQGQVELPNAKEMNALLGSSEVIPLPAKKEKETEPTSKPVEAKDKDKDKAKANTDAKEKDKDKDTDTDKDTTKDTVKVKEGAEQEKEKEPSPVQKSKGRCFICRLKIPLAKQLSNKCRCEYVFCDSHRFPDKHNCEFDHASMDKGILAKNNPKLNDRPRGGRSFQRLDSL</sequence>
<dbReference type="InterPro" id="IPR035896">
    <property type="entry name" value="AN1-like_Znf"/>
</dbReference>
<evidence type="ECO:0000313" key="9">
    <source>
        <dbReference type="Proteomes" id="UP000077315"/>
    </source>
</evidence>
<feature type="domain" description="AN1-type" evidence="7">
    <location>
        <begin position="134"/>
        <end position="183"/>
    </location>
</feature>
<gene>
    <name evidence="8" type="ORF">PHYBLDRAFT_179827</name>
</gene>
<protein>
    <submittedName>
        <fullName evidence="8">Zinc finger, A20-type transcription factor</fullName>
    </submittedName>
</protein>
<dbReference type="Gene3D" id="1.20.5.4770">
    <property type="match status" value="1"/>
</dbReference>
<dbReference type="Proteomes" id="UP000077315">
    <property type="component" value="Unassembled WGS sequence"/>
</dbReference>
<feature type="domain" description="A20-type" evidence="6">
    <location>
        <begin position="7"/>
        <end position="41"/>
    </location>
</feature>
<name>A0A162PZ78_PHYB8</name>
<dbReference type="InterPro" id="IPR050652">
    <property type="entry name" value="AN1_A20_ZnFinger"/>
</dbReference>
<dbReference type="SMART" id="SM00259">
    <property type="entry name" value="ZnF_A20"/>
    <property type="match status" value="1"/>
</dbReference>
<dbReference type="SUPFAM" id="SSF118310">
    <property type="entry name" value="AN1-like Zinc finger"/>
    <property type="match status" value="1"/>
</dbReference>
<keyword evidence="1" id="KW-0479">Metal-binding</keyword>
<dbReference type="RefSeq" id="XP_018295397.1">
    <property type="nucleotide sequence ID" value="XM_018438216.1"/>
</dbReference>
<keyword evidence="9" id="KW-1185">Reference proteome</keyword>
<evidence type="ECO:0000256" key="1">
    <source>
        <dbReference type="ARBA" id="ARBA00022723"/>
    </source>
</evidence>
<proteinExistence type="predicted"/>
<feature type="compositionally biased region" description="Basic and acidic residues" evidence="5">
    <location>
        <begin position="67"/>
        <end position="130"/>
    </location>
</feature>
<evidence type="ECO:0000256" key="2">
    <source>
        <dbReference type="ARBA" id="ARBA00022771"/>
    </source>
</evidence>
<dbReference type="EMBL" id="KV440974">
    <property type="protein sequence ID" value="OAD77357.1"/>
    <property type="molecule type" value="Genomic_DNA"/>
</dbReference>